<evidence type="ECO:0000259" key="13">
    <source>
        <dbReference type="Pfam" id="PF06722"/>
    </source>
</evidence>
<dbReference type="GO" id="GO:0016906">
    <property type="term" value="F:sterol 3-beta-glucosyltransferase activity"/>
    <property type="evidence" value="ECO:0007669"/>
    <property type="project" value="UniProtKB-EC"/>
</dbReference>
<keyword evidence="8" id="KW-0443">Lipid metabolism</keyword>
<dbReference type="InterPro" id="IPR004276">
    <property type="entry name" value="GlycoTrans_28_N"/>
</dbReference>
<dbReference type="InterPro" id="IPR002213">
    <property type="entry name" value="UDP_glucos_trans"/>
</dbReference>
<evidence type="ECO:0000256" key="10">
    <source>
        <dbReference type="ARBA" id="ARBA00023221"/>
    </source>
</evidence>
<dbReference type="FunFam" id="3.40.50.2000:FF:000009">
    <property type="entry name" value="Sterol 3-beta-glucosyltransferase UGT80A2"/>
    <property type="match status" value="1"/>
</dbReference>
<dbReference type="AlphaFoldDB" id="A0A3S9LYU4"/>
<keyword evidence="5" id="KW-0808">Transferase</keyword>
<keyword evidence="7" id="KW-0756">Sterol biosynthesis</keyword>
<evidence type="ECO:0000256" key="7">
    <source>
        <dbReference type="ARBA" id="ARBA00023011"/>
    </source>
</evidence>
<feature type="region of interest" description="Disordered" evidence="11">
    <location>
        <begin position="1"/>
        <end position="39"/>
    </location>
</feature>
<evidence type="ECO:0000256" key="2">
    <source>
        <dbReference type="ARBA" id="ARBA00012650"/>
    </source>
</evidence>
<accession>A0A3S9LYU4</accession>
<comment type="similarity">
    <text evidence="1">Belongs to the glycosyltransferase 28 family.</text>
</comment>
<sequence length="621" mass="68368">MGYNGEPAAGEGSGSGDLRRRKGCRDEGAGASSSFAEGTQEFVLSSMDERFSGSVDADGFPASRRPAFGHSKSSTATAGCFKGKEHPFVRSYSDKPQKSDLTLDMLSEQEKMKIFEKLVKIQTDGTLEVDLTRSALIASELSEIDAFGSMPRDVEEVTSGLSKSVPKLKIVMLVVGTRGDVQPFIALAKRLQEFGHHVRLASHANFRTFVKSAGVDFYPLGGDPRIMAQYMVKNKGFLMVAPNEISVQRKQAKEIIFSLLPACTEPDLDTGKPFRAQAIIANPPALGHLHIAEALGVPLHIFFTFPWTPTNEFPHPLARMPQSATYRLSYLIVDLMIWWGTRGFINNFRKKLNLAPIAYFSTYHGSISHLPTGYMWSPHLMPKPKDWGSLVDVVGYCFLNLGTKYQPPLELTQWLQQGSKPIYIGFGSMPLDDEKKVTNIILDALKETGQRGIISRGWGDLGSFSEVPVDVFILDDCPHDWLFPRCAAVVHHGGAGTTAAGLIAGCPTAIVPFFGDQFFWGELIHARGVGPAPIRVTELTVEALSNAIRFMLDPEVKLRSMELAKAIGNEDGVAAAVDSFHRHLPSELPLPPPPTPVEEERLDLFQLLSRYLEKCCLPFNF</sequence>
<dbReference type="EMBL" id="MH244545">
    <property type="protein sequence ID" value="AZQ26940.1"/>
    <property type="molecule type" value="mRNA"/>
</dbReference>
<feature type="domain" description="Glycosyltransferase family 28 N-terminal" evidence="12">
    <location>
        <begin position="170"/>
        <end position="313"/>
    </location>
</feature>
<proteinExistence type="evidence at transcript level"/>
<keyword evidence="9" id="KW-1207">Sterol metabolism</keyword>
<feature type="domain" description="Erythromycin biosynthesis protein CIII-like C-terminal" evidence="13">
    <location>
        <begin position="459"/>
        <end position="564"/>
    </location>
</feature>
<dbReference type="GO" id="GO:0009791">
    <property type="term" value="P:post-embryonic development"/>
    <property type="evidence" value="ECO:0007669"/>
    <property type="project" value="UniProtKB-ARBA"/>
</dbReference>
<dbReference type="PANTHER" id="PTHR48050:SF16">
    <property type="entry name" value="STEROL 3-BETA-GLUCOSYLTRANSFERASE UGT80B1"/>
    <property type="match status" value="1"/>
</dbReference>
<dbReference type="FunFam" id="3.40.50.2000:FF:000030">
    <property type="entry name" value="Sterol 3-beta-glucosyltransferase UGT80A2"/>
    <property type="match status" value="1"/>
</dbReference>
<evidence type="ECO:0000256" key="1">
    <source>
        <dbReference type="ARBA" id="ARBA00006962"/>
    </source>
</evidence>
<keyword evidence="6" id="KW-0752">Steroid biosynthesis</keyword>
<reference evidence="14" key="1">
    <citation type="journal article" date="2018" name="Plant Cell">
        <title>Analysis of two new arabinosyltransferases belonging to the carbohydrate-active enzyme (CAZY) glycosyl transferase family 1 provides insights into disease resistance and sugar donor specificity.</title>
        <authorList>
            <person name="Louveau T."/>
            <person name="Orme A."/>
            <person name="Pfalzgraf H."/>
            <person name="Stephenson M."/>
            <person name="Melton R.E."/>
            <person name="Saalbach G."/>
            <person name="Hemmings A.M."/>
            <person name="Leveau A."/>
            <person name="Rejzek M."/>
            <person name="Vickerstaff R.J."/>
            <person name="Langdon T."/>
            <person name="Field R."/>
            <person name="Osbourn A.E."/>
        </authorList>
    </citation>
    <scope>NUCLEOTIDE SEQUENCE</scope>
</reference>
<dbReference type="Pfam" id="PF06722">
    <property type="entry name" value="EryCIII-like_C"/>
    <property type="match status" value="1"/>
</dbReference>
<feature type="compositionally biased region" description="Low complexity" evidence="11">
    <location>
        <begin position="1"/>
        <end position="10"/>
    </location>
</feature>
<dbReference type="SMR" id="A0A3S9LYU4"/>
<evidence type="ECO:0000256" key="8">
    <source>
        <dbReference type="ARBA" id="ARBA00023098"/>
    </source>
</evidence>
<dbReference type="GO" id="GO:0010154">
    <property type="term" value="P:fruit development"/>
    <property type="evidence" value="ECO:0007669"/>
    <property type="project" value="UniProtKB-ARBA"/>
</dbReference>
<dbReference type="EC" id="2.4.1.173" evidence="2"/>
<dbReference type="GO" id="GO:0005975">
    <property type="term" value="P:carbohydrate metabolic process"/>
    <property type="evidence" value="ECO:0007669"/>
    <property type="project" value="InterPro"/>
</dbReference>
<keyword evidence="10" id="KW-0753">Steroid metabolism</keyword>
<dbReference type="PANTHER" id="PTHR48050">
    <property type="entry name" value="STEROL 3-BETA-GLUCOSYLTRANSFERASE"/>
    <property type="match status" value="1"/>
</dbReference>
<gene>
    <name evidence="14" type="primary">UGT80B13</name>
</gene>
<evidence type="ECO:0000256" key="5">
    <source>
        <dbReference type="ARBA" id="ARBA00022679"/>
    </source>
</evidence>
<dbReference type="CDD" id="cd03784">
    <property type="entry name" value="GT1_Gtf-like"/>
    <property type="match status" value="1"/>
</dbReference>
<keyword evidence="4" id="KW-0328">Glycosyltransferase</keyword>
<evidence type="ECO:0000259" key="12">
    <source>
        <dbReference type="Pfam" id="PF03033"/>
    </source>
</evidence>
<dbReference type="SUPFAM" id="SSF53756">
    <property type="entry name" value="UDP-Glycosyltransferase/glycogen phosphorylase"/>
    <property type="match status" value="1"/>
</dbReference>
<dbReference type="Pfam" id="PF03033">
    <property type="entry name" value="Glyco_transf_28"/>
    <property type="match status" value="1"/>
</dbReference>
<name>A0A3S9LYU4_9POAL</name>
<evidence type="ECO:0000256" key="6">
    <source>
        <dbReference type="ARBA" id="ARBA00022955"/>
    </source>
</evidence>
<evidence type="ECO:0000313" key="14">
    <source>
        <dbReference type="EMBL" id="AZQ26940.1"/>
    </source>
</evidence>
<evidence type="ECO:0000256" key="3">
    <source>
        <dbReference type="ARBA" id="ARBA00022516"/>
    </source>
</evidence>
<dbReference type="GO" id="GO:0016126">
    <property type="term" value="P:sterol biosynthetic process"/>
    <property type="evidence" value="ECO:0007669"/>
    <property type="project" value="UniProtKB-KW"/>
</dbReference>
<protein>
    <recommendedName>
        <fullName evidence="2">sterol 3beta-glucosyltransferase</fullName>
        <ecNumber evidence="2">2.4.1.173</ecNumber>
    </recommendedName>
</protein>
<dbReference type="Gene3D" id="3.40.50.2000">
    <property type="entry name" value="Glycogen Phosphorylase B"/>
    <property type="match status" value="2"/>
</dbReference>
<organism evidence="14">
    <name type="scientific">Avena strigosa</name>
    <name type="common">black oat</name>
    <dbReference type="NCBI Taxonomy" id="38783"/>
    <lineage>
        <taxon>Eukaryota</taxon>
        <taxon>Viridiplantae</taxon>
        <taxon>Streptophyta</taxon>
        <taxon>Embryophyta</taxon>
        <taxon>Tracheophyta</taxon>
        <taxon>Spermatophyta</taxon>
        <taxon>Magnoliopsida</taxon>
        <taxon>Liliopsida</taxon>
        <taxon>Poales</taxon>
        <taxon>Poaceae</taxon>
        <taxon>BOP clade</taxon>
        <taxon>Pooideae</taxon>
        <taxon>Poodae</taxon>
        <taxon>Poeae</taxon>
        <taxon>Poeae Chloroplast Group 1 (Aveneae type)</taxon>
        <taxon>Aveninae</taxon>
        <taxon>Avena</taxon>
    </lineage>
</organism>
<dbReference type="InterPro" id="IPR050426">
    <property type="entry name" value="Glycosyltransferase_28"/>
</dbReference>
<evidence type="ECO:0000256" key="4">
    <source>
        <dbReference type="ARBA" id="ARBA00022676"/>
    </source>
</evidence>
<evidence type="ECO:0000256" key="9">
    <source>
        <dbReference type="ARBA" id="ARBA00023166"/>
    </source>
</evidence>
<evidence type="ECO:0000256" key="11">
    <source>
        <dbReference type="SAM" id="MobiDB-lite"/>
    </source>
</evidence>
<dbReference type="InterPro" id="IPR010610">
    <property type="entry name" value="EryCIII-like_C"/>
</dbReference>
<keyword evidence="3" id="KW-0444">Lipid biosynthesis</keyword>